<accession>A0A951PFB8</accession>
<sequence length="70" mass="7783">MEPLSPQMVYNNLDQLDQTDVAASAEMRQQVQDLLADGEVSLDLRQEIAERLSQANSLLSRRTVTGGDSY</sequence>
<name>A0A951PFB8_9CYAN</name>
<reference evidence="1" key="1">
    <citation type="submission" date="2021-05" db="EMBL/GenBank/DDBJ databases">
        <authorList>
            <person name="Pietrasiak N."/>
            <person name="Ward R."/>
            <person name="Stajich J.E."/>
            <person name="Kurbessoian T."/>
        </authorList>
    </citation>
    <scope>NUCLEOTIDE SEQUENCE</scope>
    <source>
        <strain evidence="1">GSE-TBD4-15B</strain>
    </source>
</reference>
<comment type="caution">
    <text evidence="1">The sequence shown here is derived from an EMBL/GenBank/DDBJ whole genome shotgun (WGS) entry which is preliminary data.</text>
</comment>
<reference evidence="1" key="2">
    <citation type="journal article" date="2022" name="Microbiol. Resour. Announc.">
        <title>Metagenome Sequencing to Explore Phylogenomics of Terrestrial Cyanobacteria.</title>
        <authorList>
            <person name="Ward R.D."/>
            <person name="Stajich J.E."/>
            <person name="Johansen J.R."/>
            <person name="Huntemann M."/>
            <person name="Clum A."/>
            <person name="Foster B."/>
            <person name="Foster B."/>
            <person name="Roux S."/>
            <person name="Palaniappan K."/>
            <person name="Varghese N."/>
            <person name="Mukherjee S."/>
            <person name="Reddy T.B.K."/>
            <person name="Daum C."/>
            <person name="Copeland A."/>
            <person name="Chen I.A."/>
            <person name="Ivanova N.N."/>
            <person name="Kyrpides N.C."/>
            <person name="Shapiro N."/>
            <person name="Eloe-Fadrosh E.A."/>
            <person name="Pietrasiak N."/>
        </authorList>
    </citation>
    <scope>NUCLEOTIDE SEQUENCE</scope>
    <source>
        <strain evidence="1">GSE-TBD4-15B</strain>
    </source>
</reference>
<dbReference type="Proteomes" id="UP000707356">
    <property type="component" value="Unassembled WGS sequence"/>
</dbReference>
<gene>
    <name evidence="1" type="ORF">KME07_21250</name>
</gene>
<evidence type="ECO:0000313" key="1">
    <source>
        <dbReference type="EMBL" id="MBW4467960.1"/>
    </source>
</evidence>
<dbReference type="AlphaFoldDB" id="A0A951PFB8"/>
<organism evidence="1 2">
    <name type="scientific">Pegethrix bostrychoides GSE-TBD4-15B</name>
    <dbReference type="NCBI Taxonomy" id="2839662"/>
    <lineage>
        <taxon>Bacteria</taxon>
        <taxon>Bacillati</taxon>
        <taxon>Cyanobacteriota</taxon>
        <taxon>Cyanophyceae</taxon>
        <taxon>Oculatellales</taxon>
        <taxon>Oculatellaceae</taxon>
        <taxon>Pegethrix</taxon>
    </lineage>
</organism>
<protein>
    <submittedName>
        <fullName evidence="1">Uncharacterized protein</fullName>
    </submittedName>
</protein>
<evidence type="ECO:0000313" key="2">
    <source>
        <dbReference type="Proteomes" id="UP000707356"/>
    </source>
</evidence>
<proteinExistence type="predicted"/>
<dbReference type="EMBL" id="JAHHHV010000082">
    <property type="protein sequence ID" value="MBW4467960.1"/>
    <property type="molecule type" value="Genomic_DNA"/>
</dbReference>